<dbReference type="InterPro" id="IPR001138">
    <property type="entry name" value="Zn2Cys6_DnaBD"/>
</dbReference>
<proteinExistence type="predicted"/>
<dbReference type="PANTHER" id="PTHR38111">
    <property type="entry name" value="ZN(2)-C6 FUNGAL-TYPE DOMAIN-CONTAINING PROTEIN-RELATED"/>
    <property type="match status" value="1"/>
</dbReference>
<keyword evidence="2" id="KW-0472">Membrane</keyword>
<dbReference type="AlphaFoldDB" id="A0A8H5XER9"/>
<evidence type="ECO:0000313" key="4">
    <source>
        <dbReference type="EMBL" id="KAF5692348.1"/>
    </source>
</evidence>
<name>A0A8H5XER9_FUSCI</name>
<protein>
    <recommendedName>
        <fullName evidence="3">Zn(2)-C6 fungal-type domain-containing protein</fullName>
    </recommendedName>
</protein>
<dbReference type="SUPFAM" id="SSF57701">
    <property type="entry name" value="Zn2/Cys6 DNA-binding domain"/>
    <property type="match status" value="1"/>
</dbReference>
<keyword evidence="2" id="KW-1133">Transmembrane helix</keyword>
<evidence type="ECO:0000313" key="5">
    <source>
        <dbReference type="Proteomes" id="UP000572754"/>
    </source>
</evidence>
<keyword evidence="5" id="KW-1185">Reference proteome</keyword>
<dbReference type="PROSITE" id="PS00463">
    <property type="entry name" value="ZN2_CY6_FUNGAL_1"/>
    <property type="match status" value="1"/>
</dbReference>
<sequence length="520" mass="57842">MVGVPSSRGCNSCRKAKKRCDQKQPKCGRCIRLGDECIGSGTRRFKFHQYKPDVQTTQLITPPAETPSNDTTRLTAEFISLMEIDDDRFGFEAYGPYFFADLPRRMGSNSALDTTTSAMIASFQAIRLRKTADKKTFSLYGKALRSLQGCLSDDNQPVMLKLELVLMMMLCQIYAALCDPKVELGSWFWDVAVQDTIMTRPYHYQQNLYCFELGAIGDLPVFLRDPERYLYQLKCYYNILSQERLVMKKLYEEAMVATLPTDASAACRMKAIEYASGHAGLLVQAALIGPTLNPFGVLPDYKHDSHEICDDAVLLAHRCQTFRPCGASYVPELLELVWASLDDGYRHEELEKLMDEYAEDVQGASYLEEAKMPIPVDQPCGPCLGTVTVVSARIFLFCLSTCSPLNTAYLVLMADKPTTAPQASTTPTMTTAEKSSSGFLKVIAFFDLVVKLAATGALIGILVLLVQFNSNFEKLFNGSKSLPVRVSDAAPLRIMPGYSGTFDVRMTNSASNPVWFKVDN</sequence>
<evidence type="ECO:0000259" key="3">
    <source>
        <dbReference type="PROSITE" id="PS50048"/>
    </source>
</evidence>
<dbReference type="GO" id="GO:0000981">
    <property type="term" value="F:DNA-binding transcription factor activity, RNA polymerase II-specific"/>
    <property type="evidence" value="ECO:0007669"/>
    <property type="project" value="InterPro"/>
</dbReference>
<evidence type="ECO:0000256" key="1">
    <source>
        <dbReference type="ARBA" id="ARBA00023242"/>
    </source>
</evidence>
<keyword evidence="2" id="KW-0812">Transmembrane</keyword>
<dbReference type="Proteomes" id="UP000572754">
    <property type="component" value="Unassembled WGS sequence"/>
</dbReference>
<gene>
    <name evidence="4" type="ORF">FCIRC_86</name>
</gene>
<dbReference type="CDD" id="cd00067">
    <property type="entry name" value="GAL4"/>
    <property type="match status" value="1"/>
</dbReference>
<dbReference type="GO" id="GO:0008270">
    <property type="term" value="F:zinc ion binding"/>
    <property type="evidence" value="ECO:0007669"/>
    <property type="project" value="InterPro"/>
</dbReference>
<dbReference type="InterPro" id="IPR053178">
    <property type="entry name" value="Osmoadaptation_assoc"/>
</dbReference>
<dbReference type="SMART" id="SM00066">
    <property type="entry name" value="GAL4"/>
    <property type="match status" value="1"/>
</dbReference>
<keyword evidence="1" id="KW-0539">Nucleus</keyword>
<dbReference type="Pfam" id="PF00172">
    <property type="entry name" value="Zn_clus"/>
    <property type="match status" value="1"/>
</dbReference>
<dbReference type="InterPro" id="IPR036864">
    <property type="entry name" value="Zn2-C6_fun-type_DNA-bd_sf"/>
</dbReference>
<dbReference type="PANTHER" id="PTHR38111:SF11">
    <property type="entry name" value="TRANSCRIPTION FACTOR DOMAIN-CONTAINING PROTEIN-RELATED"/>
    <property type="match status" value="1"/>
</dbReference>
<feature type="transmembrane region" description="Helical" evidence="2">
    <location>
        <begin position="442"/>
        <end position="466"/>
    </location>
</feature>
<reference evidence="5" key="1">
    <citation type="journal article" date="2020" name="BMC Genomics">
        <title>Correction to: Identification and distribution of gene clusters required for synthesis of sphingolipid metabolism inhibitors in diverse species of the filamentous fungus Fusarium.</title>
        <authorList>
            <person name="Kim H.S."/>
            <person name="Lohmar J.M."/>
            <person name="Busman M."/>
            <person name="Brown D.W."/>
            <person name="Naumann T.A."/>
            <person name="Divon H.H."/>
            <person name="Lysoe E."/>
            <person name="Uhlig S."/>
            <person name="Proctor R.H."/>
        </authorList>
    </citation>
    <scope>NUCLEOTIDE SEQUENCE [LARGE SCALE GENOMIC DNA]</scope>
    <source>
        <strain evidence="5">NRRL 25331</strain>
    </source>
</reference>
<feature type="domain" description="Zn(2)-C6 fungal-type" evidence="3">
    <location>
        <begin position="9"/>
        <end position="37"/>
    </location>
</feature>
<accession>A0A8H5XER9</accession>
<reference evidence="4 5" key="2">
    <citation type="submission" date="2020-05" db="EMBL/GenBank/DDBJ databases">
        <title>Identification and distribution of gene clusters putatively required for synthesis of sphingolipid metabolism inhibitors in phylogenetically diverse species of the filamentous fungus Fusarium.</title>
        <authorList>
            <person name="Kim H.-S."/>
            <person name="Busman M."/>
            <person name="Brown D.W."/>
            <person name="Divon H."/>
            <person name="Uhlig S."/>
            <person name="Proctor R.H."/>
        </authorList>
    </citation>
    <scope>NUCLEOTIDE SEQUENCE [LARGE SCALE GENOMIC DNA]</scope>
    <source>
        <strain evidence="4 5">NRRL 25331</strain>
    </source>
</reference>
<comment type="caution">
    <text evidence="4">The sequence shown here is derived from an EMBL/GenBank/DDBJ whole genome shotgun (WGS) entry which is preliminary data.</text>
</comment>
<evidence type="ECO:0000256" key="2">
    <source>
        <dbReference type="SAM" id="Phobius"/>
    </source>
</evidence>
<dbReference type="PROSITE" id="PS50048">
    <property type="entry name" value="ZN2_CY6_FUNGAL_2"/>
    <property type="match status" value="1"/>
</dbReference>
<organism evidence="4 5">
    <name type="scientific">Fusarium circinatum</name>
    <name type="common">Pitch canker fungus</name>
    <name type="synonym">Gibberella circinata</name>
    <dbReference type="NCBI Taxonomy" id="48490"/>
    <lineage>
        <taxon>Eukaryota</taxon>
        <taxon>Fungi</taxon>
        <taxon>Dikarya</taxon>
        <taxon>Ascomycota</taxon>
        <taxon>Pezizomycotina</taxon>
        <taxon>Sordariomycetes</taxon>
        <taxon>Hypocreomycetidae</taxon>
        <taxon>Hypocreales</taxon>
        <taxon>Nectriaceae</taxon>
        <taxon>Fusarium</taxon>
        <taxon>Fusarium fujikuroi species complex</taxon>
    </lineage>
</organism>
<dbReference type="Gene3D" id="4.10.240.10">
    <property type="entry name" value="Zn(2)-C6 fungal-type DNA-binding domain"/>
    <property type="match status" value="1"/>
</dbReference>
<dbReference type="EMBL" id="JAAQPE010000006">
    <property type="protein sequence ID" value="KAF5692348.1"/>
    <property type="molecule type" value="Genomic_DNA"/>
</dbReference>